<dbReference type="PANTHER" id="PTHR38041">
    <property type="entry name" value="CHORISMATE MUTASE"/>
    <property type="match status" value="1"/>
</dbReference>
<dbReference type="RefSeq" id="WP_018372619.1">
    <property type="nucleotide sequence ID" value="NZ_LT906439.1"/>
</dbReference>
<dbReference type="eggNOG" id="COG1605">
    <property type="taxonomic scope" value="Bacteria"/>
</dbReference>
<sequence length="87" mass="10162">MQNLETSRHHIDQIDRELVVLLEKRLHEVKQVIAYKKAHDLPVLDSDREQAVLDKVASLVSKPEYKETIINTFADMMARSREYQAKS</sequence>
<dbReference type="EMBL" id="LT906439">
    <property type="protein sequence ID" value="SNU87636.1"/>
    <property type="molecule type" value="Genomic_DNA"/>
</dbReference>
<organism evidence="3 4">
    <name type="scientific">Streptococcus merionis</name>
    <dbReference type="NCBI Taxonomy" id="400065"/>
    <lineage>
        <taxon>Bacteria</taxon>
        <taxon>Bacillati</taxon>
        <taxon>Bacillota</taxon>
        <taxon>Bacilli</taxon>
        <taxon>Lactobacillales</taxon>
        <taxon>Streptococcaceae</taxon>
        <taxon>Streptococcus</taxon>
    </lineage>
</organism>
<dbReference type="SMART" id="SM00830">
    <property type="entry name" value="CM_2"/>
    <property type="match status" value="1"/>
</dbReference>
<dbReference type="AlphaFoldDB" id="A0A239SQJ2"/>
<accession>A0A239SQJ2</accession>
<gene>
    <name evidence="3" type="primary">aroH</name>
    <name evidence="3" type="ORF">SAMEA4412692_00723</name>
</gene>
<evidence type="ECO:0000256" key="1">
    <source>
        <dbReference type="ARBA" id="ARBA00023235"/>
    </source>
</evidence>
<dbReference type="GO" id="GO:0046417">
    <property type="term" value="P:chorismate metabolic process"/>
    <property type="evidence" value="ECO:0007669"/>
    <property type="project" value="InterPro"/>
</dbReference>
<dbReference type="KEGG" id="smen:SAMEA4412692_0723"/>
<evidence type="ECO:0000313" key="3">
    <source>
        <dbReference type="EMBL" id="SNU87636.1"/>
    </source>
</evidence>
<feature type="domain" description="Chorismate mutase" evidence="2">
    <location>
        <begin position="1"/>
        <end position="87"/>
    </location>
</feature>
<dbReference type="GO" id="GO:0009697">
    <property type="term" value="P:salicylic acid biosynthetic process"/>
    <property type="evidence" value="ECO:0007669"/>
    <property type="project" value="TreeGrafter"/>
</dbReference>
<evidence type="ECO:0000259" key="2">
    <source>
        <dbReference type="PROSITE" id="PS51168"/>
    </source>
</evidence>
<dbReference type="EC" id="5.4.99.5" evidence="3"/>
<dbReference type="PROSITE" id="PS51168">
    <property type="entry name" value="CHORISMATE_MUT_2"/>
    <property type="match status" value="1"/>
</dbReference>
<dbReference type="SUPFAM" id="SSF48600">
    <property type="entry name" value="Chorismate mutase II"/>
    <property type="match status" value="1"/>
</dbReference>
<keyword evidence="1 3" id="KW-0413">Isomerase</keyword>
<dbReference type="Proteomes" id="UP000215185">
    <property type="component" value="Chromosome 1"/>
</dbReference>
<dbReference type="InterPro" id="IPR036979">
    <property type="entry name" value="CM_dom_sf"/>
</dbReference>
<name>A0A239SQJ2_9STRE</name>
<evidence type="ECO:0000313" key="4">
    <source>
        <dbReference type="Proteomes" id="UP000215185"/>
    </source>
</evidence>
<dbReference type="Gene3D" id="1.20.59.10">
    <property type="entry name" value="Chorismate mutase"/>
    <property type="match status" value="1"/>
</dbReference>
<proteinExistence type="predicted"/>
<dbReference type="InterPro" id="IPR011279">
    <property type="entry name" value="Chorismate_mutase_GmP"/>
</dbReference>
<dbReference type="InterPro" id="IPR036263">
    <property type="entry name" value="Chorismate_II_sf"/>
</dbReference>
<dbReference type="InterPro" id="IPR051331">
    <property type="entry name" value="Chorismate_mutase-related"/>
</dbReference>
<dbReference type="GO" id="GO:0004106">
    <property type="term" value="F:chorismate mutase activity"/>
    <property type="evidence" value="ECO:0007669"/>
    <property type="project" value="UniProtKB-EC"/>
</dbReference>
<dbReference type="STRING" id="1123308.GCA_000380085_00066"/>
<reference evidence="3 4" key="1">
    <citation type="submission" date="2017-06" db="EMBL/GenBank/DDBJ databases">
        <authorList>
            <consortium name="Pathogen Informatics"/>
        </authorList>
    </citation>
    <scope>NUCLEOTIDE SEQUENCE [LARGE SCALE GENOMIC DNA]</scope>
    <source>
        <strain evidence="3 4">NCTC13788</strain>
    </source>
</reference>
<protein>
    <submittedName>
        <fullName evidence="3">Chorismate mutase</fullName>
        <ecNumber evidence="3">5.4.99.5</ecNumber>
    </submittedName>
</protein>
<dbReference type="PANTHER" id="PTHR38041:SF1">
    <property type="entry name" value="CHORISMATE MUTASE"/>
    <property type="match status" value="1"/>
</dbReference>
<dbReference type="NCBIfam" id="TIGR01805">
    <property type="entry name" value="CM_mono_grmpos"/>
    <property type="match status" value="1"/>
</dbReference>
<dbReference type="Pfam" id="PF01817">
    <property type="entry name" value="CM_2"/>
    <property type="match status" value="1"/>
</dbReference>
<dbReference type="OrthoDB" id="9802281at2"/>
<keyword evidence="4" id="KW-1185">Reference proteome</keyword>
<dbReference type="InterPro" id="IPR002701">
    <property type="entry name" value="CM_II_prokaryot"/>
</dbReference>